<dbReference type="PANTHER" id="PTHR43701">
    <property type="entry name" value="MEMBRANE TRANSPORTER PROTEIN MJ0441-RELATED"/>
    <property type="match status" value="1"/>
</dbReference>
<feature type="transmembrane region" description="Helical" evidence="5">
    <location>
        <begin position="165"/>
        <end position="190"/>
    </location>
</feature>
<feature type="transmembrane region" description="Helical" evidence="5">
    <location>
        <begin position="51"/>
        <end position="72"/>
    </location>
</feature>
<feature type="transmembrane region" description="Helical" evidence="5">
    <location>
        <begin position="12"/>
        <end position="39"/>
    </location>
</feature>
<evidence type="ECO:0000256" key="4">
    <source>
        <dbReference type="ARBA" id="ARBA00023136"/>
    </source>
</evidence>
<name>A0A831YAN1_9AQUI</name>
<dbReference type="PANTHER" id="PTHR43701:SF12">
    <property type="entry name" value="MEMBRANE TRANSPORTER PROTEIN YTNM-RELATED"/>
    <property type="match status" value="1"/>
</dbReference>
<feature type="transmembrane region" description="Helical" evidence="5">
    <location>
        <begin position="84"/>
        <end position="104"/>
    </location>
</feature>
<evidence type="ECO:0000313" key="6">
    <source>
        <dbReference type="EMBL" id="HEV08907.1"/>
    </source>
</evidence>
<keyword evidence="2 5" id="KW-0812">Transmembrane</keyword>
<evidence type="ECO:0000256" key="2">
    <source>
        <dbReference type="ARBA" id="ARBA00022692"/>
    </source>
</evidence>
<gene>
    <name evidence="6" type="ORF">ENO34_00730</name>
</gene>
<evidence type="ECO:0000256" key="5">
    <source>
        <dbReference type="RuleBase" id="RU363041"/>
    </source>
</evidence>
<dbReference type="Proteomes" id="UP000885621">
    <property type="component" value="Unassembled WGS sequence"/>
</dbReference>
<evidence type="ECO:0000256" key="3">
    <source>
        <dbReference type="ARBA" id="ARBA00022989"/>
    </source>
</evidence>
<keyword evidence="4 5" id="KW-0472">Membrane</keyword>
<dbReference type="Pfam" id="PF01925">
    <property type="entry name" value="TauE"/>
    <property type="match status" value="1"/>
</dbReference>
<keyword evidence="3 5" id="KW-1133">Transmembrane helix</keyword>
<feature type="non-terminal residue" evidence="6">
    <location>
        <position position="225"/>
    </location>
</feature>
<evidence type="ECO:0000256" key="1">
    <source>
        <dbReference type="ARBA" id="ARBA00004141"/>
    </source>
</evidence>
<reference evidence="6" key="1">
    <citation type="journal article" date="2020" name="mSystems">
        <title>Genome- and Community-Level Interaction Insights into Carbon Utilization and Element Cycling Functions of Hydrothermarchaeota in Hydrothermal Sediment.</title>
        <authorList>
            <person name="Zhou Z."/>
            <person name="Liu Y."/>
            <person name="Xu W."/>
            <person name="Pan J."/>
            <person name="Luo Z.H."/>
            <person name="Li M."/>
        </authorList>
    </citation>
    <scope>NUCLEOTIDE SEQUENCE [LARGE SCALE GENOMIC DNA]</scope>
    <source>
        <strain evidence="6">SpSt-1257</strain>
    </source>
</reference>
<dbReference type="InterPro" id="IPR002781">
    <property type="entry name" value="TM_pro_TauE-like"/>
</dbReference>
<comment type="similarity">
    <text evidence="5">Belongs to the 4-toluene sulfonate uptake permease (TSUP) (TC 2.A.102) family.</text>
</comment>
<accession>A0A831YAN1</accession>
<dbReference type="GO" id="GO:0005886">
    <property type="term" value="C:plasma membrane"/>
    <property type="evidence" value="ECO:0007669"/>
    <property type="project" value="UniProtKB-SubCell"/>
</dbReference>
<organism evidence="6">
    <name type="scientific">Sulfurihydrogenibium azorense</name>
    <dbReference type="NCBI Taxonomy" id="309806"/>
    <lineage>
        <taxon>Bacteria</taxon>
        <taxon>Pseudomonadati</taxon>
        <taxon>Aquificota</taxon>
        <taxon>Aquificia</taxon>
        <taxon>Aquificales</taxon>
        <taxon>Hydrogenothermaceae</taxon>
        <taxon>Sulfurihydrogenibium</taxon>
    </lineage>
</organism>
<protein>
    <recommendedName>
        <fullName evidence="5">Probable membrane transporter protein</fullName>
    </recommendedName>
</protein>
<dbReference type="AlphaFoldDB" id="A0A831YAN1"/>
<comment type="subcellular location">
    <subcellularLocation>
        <location evidence="5">Cell membrane</location>
        <topology evidence="5">Multi-pass membrane protein</topology>
    </subcellularLocation>
    <subcellularLocation>
        <location evidence="1">Membrane</location>
        <topology evidence="1">Multi-pass membrane protein</topology>
    </subcellularLocation>
</comment>
<comment type="caution">
    <text evidence="6">The sequence shown here is derived from an EMBL/GenBank/DDBJ whole genome shotgun (WGS) entry which is preliminary data.</text>
</comment>
<proteinExistence type="inferred from homology"/>
<feature type="transmembrane region" description="Helical" evidence="5">
    <location>
        <begin position="202"/>
        <end position="223"/>
    </location>
</feature>
<feature type="transmembrane region" description="Helical" evidence="5">
    <location>
        <begin position="110"/>
        <end position="131"/>
    </location>
</feature>
<keyword evidence="5" id="KW-1003">Cell membrane</keyword>
<dbReference type="InterPro" id="IPR051598">
    <property type="entry name" value="TSUP/Inactive_protease-like"/>
</dbReference>
<sequence length="225" mass="23963">MEIILPIAHVQVNVIYLVILGVVVGVLSGMLGIGGGIILNPVLINLNIPSVVVVGSSISQIAGASLSGFLTYLKSKVVDTKMGLYIVVFGFVGGFTGVLLINFLKSLGYVKTFTLAIYVVYLLLLGTFILVESIKNKNKSEPPKIPMFIQKLPFKTQFKTGEISILLPAFAGFLSGFLASVMGIGGGNLITPVLMYLGGYEVVSAVAISMFQMVFVASFLAFFHS</sequence>
<dbReference type="EMBL" id="DSFC01000042">
    <property type="protein sequence ID" value="HEV08907.1"/>
    <property type="molecule type" value="Genomic_DNA"/>
</dbReference>